<keyword evidence="1" id="KW-0489">Methyltransferase</keyword>
<sequence length="276" mass="31576">MNNAIKHIQQERKKYAKDWCVDAKKFSEDKDYEWMENVIKSYKTVIEVGCGDGSSTLELCNAGHNVISIDENIECLKLTKNKLEQAGYIVSLIKRESLLILNEKRYKVNYSKIDDKLYGNSILLIEGDIIEDSKLLQWLKNNRPYDAIVCWLIGTHGYRIYNDIISDRKIKTPGDYRLIVQNRIYEIADELLRVNGVLQIVDRGETPDKASIKEDFIEGHKEQASVTSLIVNSLAYRNYDNNIDNGTKMNITIGNKMEVPNKLPNGSLISVISVKP</sequence>
<dbReference type="AlphaFoldDB" id="A0AA47EK61"/>
<evidence type="ECO:0000313" key="2">
    <source>
        <dbReference type="Proteomes" id="UP001164733"/>
    </source>
</evidence>
<dbReference type="EMBL" id="CP086239">
    <property type="protein sequence ID" value="WAG60874.1"/>
    <property type="molecule type" value="Genomic_DNA"/>
</dbReference>
<dbReference type="RefSeq" id="WP_216119643.1">
    <property type="nucleotide sequence ID" value="NZ_CP086239.1"/>
</dbReference>
<protein>
    <submittedName>
        <fullName evidence="1">Class I SAM-dependent methyltransferase</fullName>
    </submittedName>
</protein>
<evidence type="ECO:0000313" key="1">
    <source>
        <dbReference type="EMBL" id="WAG60874.1"/>
    </source>
</evidence>
<name>A0AA47EK61_9CLOT</name>
<keyword evidence="1" id="KW-0808">Transferase</keyword>
<dbReference type="GO" id="GO:0008168">
    <property type="term" value="F:methyltransferase activity"/>
    <property type="evidence" value="ECO:0007669"/>
    <property type="project" value="UniProtKB-KW"/>
</dbReference>
<reference evidence="1" key="1">
    <citation type="submission" date="2021-11" db="EMBL/GenBank/DDBJ databases">
        <title>Clostridia strains as spoilage organisms.</title>
        <authorList>
            <person name="Wambui J."/>
            <person name="Stevens M.J.A."/>
            <person name="Stephan R."/>
        </authorList>
    </citation>
    <scope>NUCLEOTIDE SEQUENCE</scope>
    <source>
        <strain evidence="1">CF009</strain>
    </source>
</reference>
<gene>
    <name evidence="1" type="ORF">LL038_01080</name>
</gene>
<proteinExistence type="predicted"/>
<organism evidence="1 2">
    <name type="scientific">Clostridium estertheticum</name>
    <dbReference type="NCBI Taxonomy" id="238834"/>
    <lineage>
        <taxon>Bacteria</taxon>
        <taxon>Bacillati</taxon>
        <taxon>Bacillota</taxon>
        <taxon>Clostridia</taxon>
        <taxon>Eubacteriales</taxon>
        <taxon>Clostridiaceae</taxon>
        <taxon>Clostridium</taxon>
    </lineage>
</organism>
<dbReference type="Proteomes" id="UP001164733">
    <property type="component" value="Chromosome"/>
</dbReference>
<dbReference type="GO" id="GO:0032259">
    <property type="term" value="P:methylation"/>
    <property type="evidence" value="ECO:0007669"/>
    <property type="project" value="UniProtKB-KW"/>
</dbReference>
<accession>A0AA47EK61</accession>